<dbReference type="InterPro" id="IPR003945">
    <property type="entry name" value="NU5C-like"/>
</dbReference>
<dbReference type="PANTHER" id="PTHR42829:SF2">
    <property type="entry name" value="NADH-UBIQUINONE OXIDOREDUCTASE CHAIN 5"/>
    <property type="match status" value="1"/>
</dbReference>
<accession>A0A420H7Q4</accession>
<protein>
    <submittedName>
        <fullName evidence="7">NADH-ubiquinone oxidoreductase chain 5</fullName>
    </submittedName>
</protein>
<proteinExistence type="predicted"/>
<evidence type="ECO:0000313" key="7">
    <source>
        <dbReference type="EMBL" id="RKF53456.1"/>
    </source>
</evidence>
<dbReference type="AlphaFoldDB" id="A0A420H7Q4"/>
<feature type="domain" description="NADH:quinone oxidoreductase/Mrp antiporter transmembrane" evidence="6">
    <location>
        <begin position="45"/>
        <end position="140"/>
    </location>
</feature>
<gene>
    <name evidence="7" type="ORF">OnM2_01497</name>
</gene>
<evidence type="ECO:0000256" key="3">
    <source>
        <dbReference type="ARBA" id="ARBA00022989"/>
    </source>
</evidence>
<dbReference type="GO" id="GO:0016020">
    <property type="term" value="C:membrane"/>
    <property type="evidence" value="ECO:0007669"/>
    <property type="project" value="UniProtKB-SubCell"/>
</dbReference>
<evidence type="ECO:0000256" key="4">
    <source>
        <dbReference type="ARBA" id="ARBA00023136"/>
    </source>
</evidence>
<reference evidence="7 8" key="1">
    <citation type="journal article" date="2018" name="BMC Genomics">
        <title>Comparative genome analyses reveal sequence features reflecting distinct modes of host-adaptation between dicot and monocot powdery mildew.</title>
        <authorList>
            <person name="Wu Y."/>
            <person name="Ma X."/>
            <person name="Pan Z."/>
            <person name="Kale S.D."/>
            <person name="Song Y."/>
            <person name="King H."/>
            <person name="Zhang Q."/>
            <person name="Presley C."/>
            <person name="Deng X."/>
            <person name="Wei C.I."/>
            <person name="Xiao S."/>
        </authorList>
    </citation>
    <scope>NUCLEOTIDE SEQUENCE [LARGE SCALE GENOMIC DNA]</scope>
    <source>
        <strain evidence="7">UMSG2</strain>
    </source>
</reference>
<feature type="transmembrane region" description="Helical" evidence="5">
    <location>
        <begin position="176"/>
        <end position="199"/>
    </location>
</feature>
<dbReference type="PANTHER" id="PTHR42829">
    <property type="entry name" value="NADH-UBIQUINONE OXIDOREDUCTASE CHAIN 5"/>
    <property type="match status" value="1"/>
</dbReference>
<dbReference type="GO" id="GO:0015990">
    <property type="term" value="P:electron transport coupled proton transport"/>
    <property type="evidence" value="ECO:0007669"/>
    <property type="project" value="TreeGrafter"/>
</dbReference>
<dbReference type="InterPro" id="IPR001750">
    <property type="entry name" value="ND/Mrp_TM"/>
</dbReference>
<name>A0A420H7Q4_9PEZI</name>
<evidence type="ECO:0000259" key="6">
    <source>
        <dbReference type="Pfam" id="PF00361"/>
    </source>
</evidence>
<dbReference type="GO" id="GO:0008137">
    <property type="term" value="F:NADH dehydrogenase (ubiquinone) activity"/>
    <property type="evidence" value="ECO:0007669"/>
    <property type="project" value="InterPro"/>
</dbReference>
<keyword evidence="2 5" id="KW-0812">Transmembrane</keyword>
<dbReference type="GO" id="GO:0003954">
    <property type="term" value="F:NADH dehydrogenase activity"/>
    <property type="evidence" value="ECO:0007669"/>
    <property type="project" value="TreeGrafter"/>
</dbReference>
<feature type="transmembrane region" description="Helical" evidence="5">
    <location>
        <begin position="6"/>
        <end position="26"/>
    </location>
</feature>
<dbReference type="STRING" id="212602.A0A420H7Q4"/>
<evidence type="ECO:0000256" key="5">
    <source>
        <dbReference type="SAM" id="Phobius"/>
    </source>
</evidence>
<organism evidence="7 8">
    <name type="scientific">Erysiphe neolycopersici</name>
    <dbReference type="NCBI Taxonomy" id="212602"/>
    <lineage>
        <taxon>Eukaryota</taxon>
        <taxon>Fungi</taxon>
        <taxon>Dikarya</taxon>
        <taxon>Ascomycota</taxon>
        <taxon>Pezizomycotina</taxon>
        <taxon>Leotiomycetes</taxon>
        <taxon>Erysiphales</taxon>
        <taxon>Erysiphaceae</taxon>
        <taxon>Erysiphe</taxon>
    </lineage>
</organism>
<dbReference type="EMBL" id="MCFK01010524">
    <property type="protein sequence ID" value="RKF53456.1"/>
    <property type="molecule type" value="Genomic_DNA"/>
</dbReference>
<keyword evidence="8" id="KW-1185">Reference proteome</keyword>
<feature type="transmembrane region" description="Helical" evidence="5">
    <location>
        <begin position="91"/>
        <end position="113"/>
    </location>
</feature>
<dbReference type="GO" id="GO:0042773">
    <property type="term" value="P:ATP synthesis coupled electron transport"/>
    <property type="evidence" value="ECO:0007669"/>
    <property type="project" value="InterPro"/>
</dbReference>
<comment type="caution">
    <text evidence="7">The sequence shown here is derived from an EMBL/GenBank/DDBJ whole genome shotgun (WGS) entry which is preliminary data.</text>
</comment>
<feature type="transmembrane region" description="Helical" evidence="5">
    <location>
        <begin position="125"/>
        <end position="142"/>
    </location>
</feature>
<evidence type="ECO:0000256" key="2">
    <source>
        <dbReference type="ARBA" id="ARBA00022692"/>
    </source>
</evidence>
<evidence type="ECO:0000313" key="8">
    <source>
        <dbReference type="Proteomes" id="UP000286134"/>
    </source>
</evidence>
<dbReference type="PRINTS" id="PR01434">
    <property type="entry name" value="NADHDHGNASE5"/>
</dbReference>
<keyword evidence="3 5" id="KW-1133">Transmembrane helix</keyword>
<dbReference type="Pfam" id="PF00361">
    <property type="entry name" value="Proton_antipo_M"/>
    <property type="match status" value="1"/>
</dbReference>
<dbReference type="Proteomes" id="UP000286134">
    <property type="component" value="Unassembled WGS sequence"/>
</dbReference>
<evidence type="ECO:0000256" key="1">
    <source>
        <dbReference type="ARBA" id="ARBA00004141"/>
    </source>
</evidence>
<sequence length="248" mass="27655">MFNIGLPLSINFFGEIIFLLIFLGGGKEKDFTFPNRRIIVISIVYRSGLATFLTNRLGDVFIILSFVLLARKENIINTLQFYPIKNSLLQLAFLLIILGAATKSAQLPFSAWLPAAIAAPTPVSALVHSSTLVTAAGLIAFYERDLKKLVAISTLSQLDLGIQDARTKRFNKMVRNIAIILLLSTSLSLIGFIYTPGFFSKDLILTRYPEQGTNINDTKNAKKYNLKALIQTQKSYEKKTEENRSICN</sequence>
<comment type="subcellular location">
    <subcellularLocation>
        <location evidence="1">Membrane</location>
        <topology evidence="1">Multi-pass membrane protein</topology>
    </subcellularLocation>
</comment>
<keyword evidence="4 5" id="KW-0472">Membrane</keyword>
<dbReference type="OrthoDB" id="2686308at2759"/>
<keyword evidence="7" id="KW-0830">Ubiquinone</keyword>